<feature type="domain" description="C2 NT-type" evidence="2">
    <location>
        <begin position="1"/>
        <end position="139"/>
    </location>
</feature>
<feature type="compositionally biased region" description="Basic residues" evidence="1">
    <location>
        <begin position="347"/>
        <end position="362"/>
    </location>
</feature>
<evidence type="ECO:0000313" key="4">
    <source>
        <dbReference type="Proteomes" id="UP001470230"/>
    </source>
</evidence>
<dbReference type="EMBL" id="JAPFFF010000058">
    <property type="protein sequence ID" value="KAK8837729.1"/>
    <property type="molecule type" value="Genomic_DNA"/>
</dbReference>
<feature type="compositionally biased region" description="Polar residues" evidence="1">
    <location>
        <begin position="241"/>
        <end position="254"/>
    </location>
</feature>
<feature type="compositionally biased region" description="Basic and acidic residues" evidence="1">
    <location>
        <begin position="278"/>
        <end position="317"/>
    </location>
</feature>
<evidence type="ECO:0000259" key="2">
    <source>
        <dbReference type="PROSITE" id="PS51840"/>
    </source>
</evidence>
<feature type="compositionally biased region" description="Acidic residues" evidence="1">
    <location>
        <begin position="318"/>
        <end position="329"/>
    </location>
</feature>
<keyword evidence="4" id="KW-1185">Reference proteome</keyword>
<evidence type="ECO:0000313" key="3">
    <source>
        <dbReference type="EMBL" id="KAK8837729.1"/>
    </source>
</evidence>
<gene>
    <name evidence="3" type="ORF">M9Y10_036264</name>
</gene>
<dbReference type="PROSITE" id="PS51840">
    <property type="entry name" value="C2_NT"/>
    <property type="match status" value="1"/>
</dbReference>
<dbReference type="Proteomes" id="UP001470230">
    <property type="component" value="Unassembled WGS sequence"/>
</dbReference>
<dbReference type="Pfam" id="PF10358">
    <property type="entry name" value="NT-C2"/>
    <property type="match status" value="1"/>
</dbReference>
<name>A0ABR2GUX4_9EUKA</name>
<protein>
    <recommendedName>
        <fullName evidence="2">C2 NT-type domain-containing protein</fullName>
    </recommendedName>
</protein>
<feature type="region of interest" description="Disordered" evidence="1">
    <location>
        <begin position="214"/>
        <end position="399"/>
    </location>
</feature>
<comment type="caution">
    <text evidence="3">The sequence shown here is derived from an EMBL/GenBank/DDBJ whole genome shotgun (WGS) entry which is preliminary data.</text>
</comment>
<reference evidence="3 4" key="1">
    <citation type="submission" date="2024-04" db="EMBL/GenBank/DDBJ databases">
        <title>Tritrichomonas musculus Genome.</title>
        <authorList>
            <person name="Alves-Ferreira E."/>
            <person name="Grigg M."/>
            <person name="Lorenzi H."/>
            <person name="Galac M."/>
        </authorList>
    </citation>
    <scope>NUCLEOTIDE SEQUENCE [LARGE SCALE GENOMIC DNA]</scope>
    <source>
        <strain evidence="3 4">EAF2021</strain>
    </source>
</reference>
<evidence type="ECO:0000256" key="1">
    <source>
        <dbReference type="SAM" id="MobiDB-lite"/>
    </source>
</evidence>
<dbReference type="InterPro" id="IPR019448">
    <property type="entry name" value="NT-C2"/>
</dbReference>
<organism evidence="3 4">
    <name type="scientific">Tritrichomonas musculus</name>
    <dbReference type="NCBI Taxonomy" id="1915356"/>
    <lineage>
        <taxon>Eukaryota</taxon>
        <taxon>Metamonada</taxon>
        <taxon>Parabasalia</taxon>
        <taxon>Tritrichomonadida</taxon>
        <taxon>Tritrichomonadidae</taxon>
        <taxon>Tritrichomonas</taxon>
    </lineage>
</organism>
<accession>A0ABR2GUX4</accession>
<proteinExistence type="predicted"/>
<sequence>MRGTKQYAVVNFTIHRLKIPNDTQDTFQVEFKRGSSSGLTEQALPTSSEEDQKSYEVNFEKRFRCPVTLIQGTTSSGNIIYHKKKIAFTVYRYRQSSRKVFGKLTIDVANYINTTTESFEIESPHSEKSYLVMTINVNFTNKKIDTVGLAGDDIDLASVSEAIQLTTDRQDEWDLSDAITLEKRDQIQNFFLKREREKNNQRYSLADFANSSQPFRRTSLHSGRISPVKSPESDNALLTGRRQSLIPNKSNQGLDSFLRTRPIPSIPKKVTFTSNPSENKKDEIEQKEQKEVKEDKIEKETKEDKSSEAEAEGKEEKEDQNDLSEDDSEKSDKKKKKEKSGDDKGDKKKKKKDKTRKARKNSSHNEDESDNDEPSEKKHKRKKEKSRKESDEQISQEQLQEEERKADLIQNTKVFFLSILTKQWDETPIDISKMPKTSAVLAAGTLNSNIFKDDVFTLEEFQTITNEYIYHYTSSEFVMQMNQLEKWVITLYYLTAMEKIRSENCEKLGLNSDRVDMFINALNGVCSSLLDDLSKTELDENYKSIADQIIKGKIDGSQAKTCLVEALNKTSKKFENCCDQIKNFFIDHISKLTDILLVQTVLDNPDRCTFQYAGEWNSVLTILSEDPHFQNLQRFRQTATIFMMPSMLCDDPSCKPDICPDLPTEVVYRLLKSQKVDDFWPIPNDTEKFIEHYKLTDNDLTASMSFEYEDSLVPLAKELKYEDPKTYTYDEETKMSFTFLSKYF</sequence>